<protein>
    <submittedName>
        <fullName evidence="7">Zinc finger protein 2</fullName>
    </submittedName>
</protein>
<evidence type="ECO:0000313" key="8">
    <source>
        <dbReference type="Proteomes" id="UP000007174"/>
    </source>
</evidence>
<dbReference type="PANTHER" id="PTHR23235">
    <property type="entry name" value="KRUEPPEL-LIKE TRANSCRIPTION FACTOR"/>
    <property type="match status" value="1"/>
</dbReference>
<dbReference type="PROSITE" id="PS00028">
    <property type="entry name" value="ZINC_FINGER_C2H2_1"/>
    <property type="match status" value="1"/>
</dbReference>
<gene>
    <name evidence="6" type="ORF">CH063_04142</name>
    <name evidence="7" type="ORF">CH63R_13702</name>
</gene>
<dbReference type="InterPro" id="IPR036236">
    <property type="entry name" value="Znf_C2H2_sf"/>
</dbReference>
<dbReference type="GO" id="GO:0000978">
    <property type="term" value="F:RNA polymerase II cis-regulatory region sequence-specific DNA binding"/>
    <property type="evidence" value="ECO:0007669"/>
    <property type="project" value="TreeGrafter"/>
</dbReference>
<sequence length="357" mass="39223">MEHELTDPRYSDGASRTRCSLTDIFTDLDDFQSNTPQPFPLQAEPYDTGPLSHESNPWTSFQPFYGLSAEHIDSSYSVSDLPVDANLISWSQCDGPSFQALNRPVNHWPVILGLDSPAFGAPYEDHRQYPVVPTPHQAAYDHAHLSFKPNTQSIDQGSFSAQLYSHGFHGSSPSTYTNLGSPSQYHTLSLSGGPVESLGTRPLAAGTCINIQASHKDEILVDNITANGTNVLTSLVIADPGQSSESSTPNSIGSSPGPDMLDCPACGRFQGDVRRLREHMRCHIKPHICDVGGCGRRFSTSRDLKRHQESAHRKSTLECHICFRKFGGKRADNLQRHLQTKHALEAMYEGPLPFGPL</sequence>
<dbReference type="GO" id="GO:0008270">
    <property type="term" value="F:zinc ion binding"/>
    <property type="evidence" value="ECO:0007669"/>
    <property type="project" value="UniProtKB-KW"/>
</dbReference>
<dbReference type="Gene3D" id="3.30.160.60">
    <property type="entry name" value="Classic Zinc Finger"/>
    <property type="match status" value="1"/>
</dbReference>
<proteinExistence type="predicted"/>
<dbReference type="RefSeq" id="XP_018150994.1">
    <property type="nucleotide sequence ID" value="XM_018308676.1"/>
</dbReference>
<dbReference type="AlphaFoldDB" id="H1W4H7"/>
<dbReference type="EMBL" id="CACQ02009667">
    <property type="protein sequence ID" value="CCF47390.1"/>
    <property type="molecule type" value="Genomic_DNA"/>
</dbReference>
<keyword evidence="3" id="KW-0862">Zinc</keyword>
<dbReference type="InterPro" id="IPR013087">
    <property type="entry name" value="Znf_C2H2_type"/>
</dbReference>
<dbReference type="HOGENOM" id="CLU_776144_0_0_1"/>
<reference evidence="8" key="2">
    <citation type="journal article" date="2012" name="Nat. Genet.">
        <title>Lifestyle transitions in plant pathogenic Colletotrichum fungi deciphered by genome and transcriptome analyses.</title>
        <authorList>
            <person name="O'Connell R.J."/>
            <person name="Thon M.R."/>
            <person name="Hacquard S."/>
            <person name="Amyotte S.G."/>
            <person name="Kleemann J."/>
            <person name="Torres M.F."/>
            <person name="Damm U."/>
            <person name="Buiate E.A."/>
            <person name="Epstein L."/>
            <person name="Alkan N."/>
            <person name="Altmueller J."/>
            <person name="Alvarado-Balderrama L."/>
            <person name="Bauser C.A."/>
            <person name="Becker C."/>
            <person name="Birren B.W."/>
            <person name="Chen Z."/>
            <person name="Choi J."/>
            <person name="Crouch J.A."/>
            <person name="Duvick J.P."/>
            <person name="Farman M.A."/>
            <person name="Gan P."/>
            <person name="Heiman D."/>
            <person name="Henrissat B."/>
            <person name="Howard R.J."/>
            <person name="Kabbage M."/>
            <person name="Koch C."/>
            <person name="Kracher B."/>
            <person name="Kubo Y."/>
            <person name="Law A.D."/>
            <person name="Lebrun M.-H."/>
            <person name="Lee Y.-H."/>
            <person name="Miyara I."/>
            <person name="Moore N."/>
            <person name="Neumann U."/>
            <person name="Nordstroem K."/>
            <person name="Panaccione D.G."/>
            <person name="Panstruga R."/>
            <person name="Place M."/>
            <person name="Proctor R.H."/>
            <person name="Prusky D."/>
            <person name="Rech G."/>
            <person name="Reinhardt R."/>
            <person name="Rollins J.A."/>
            <person name="Rounsley S."/>
            <person name="Schardl C.L."/>
            <person name="Schwartz D.C."/>
            <person name="Shenoy N."/>
            <person name="Shirasu K."/>
            <person name="Sikhakolli U.R."/>
            <person name="Stueber K."/>
            <person name="Sukno S.A."/>
            <person name="Sweigard J.A."/>
            <person name="Takano Y."/>
            <person name="Takahara H."/>
            <person name="Trail F."/>
            <person name="van der Does H.C."/>
            <person name="Voll L.M."/>
            <person name="Will I."/>
            <person name="Young S."/>
            <person name="Zeng Q."/>
            <person name="Zhang J."/>
            <person name="Zhou S."/>
            <person name="Dickman M.B."/>
            <person name="Schulze-Lefert P."/>
            <person name="Ver Loren van Themaat E."/>
            <person name="Ma L.-J."/>
            <person name="Vaillancourt L.J."/>
        </authorList>
    </citation>
    <scope>NUCLEOTIDE SEQUENCE [LARGE SCALE GENOMIC DNA]</scope>
    <source>
        <strain evidence="8">IMI 349063</strain>
    </source>
</reference>
<evidence type="ECO:0000259" key="5">
    <source>
        <dbReference type="PROSITE" id="PS50157"/>
    </source>
</evidence>
<evidence type="ECO:0000313" key="9">
    <source>
        <dbReference type="Proteomes" id="UP000092177"/>
    </source>
</evidence>
<evidence type="ECO:0000256" key="1">
    <source>
        <dbReference type="ARBA" id="ARBA00022723"/>
    </source>
</evidence>
<dbReference type="VEuPathDB" id="FungiDB:CH63R_13702"/>
<dbReference type="Proteomes" id="UP000007174">
    <property type="component" value="Unassembled WGS sequence"/>
</dbReference>
<dbReference type="PANTHER" id="PTHR23235:SF120">
    <property type="entry name" value="KRUPPEL-LIKE FACTOR 15"/>
    <property type="match status" value="1"/>
</dbReference>
<dbReference type="KEGG" id="chig:CH63R_13702"/>
<organism evidence="6 8">
    <name type="scientific">Colletotrichum higginsianum (strain IMI 349063)</name>
    <name type="common">Crucifer anthracnose fungus</name>
    <dbReference type="NCBI Taxonomy" id="759273"/>
    <lineage>
        <taxon>Eukaryota</taxon>
        <taxon>Fungi</taxon>
        <taxon>Dikarya</taxon>
        <taxon>Ascomycota</taxon>
        <taxon>Pezizomycotina</taxon>
        <taxon>Sordariomycetes</taxon>
        <taxon>Hypocreomycetidae</taxon>
        <taxon>Glomerellales</taxon>
        <taxon>Glomerellaceae</taxon>
        <taxon>Colletotrichum</taxon>
        <taxon>Colletotrichum destructivum species complex</taxon>
    </lineage>
</organism>
<dbReference type="EMBL" id="LTAN01000010">
    <property type="protein sequence ID" value="OBR02476.1"/>
    <property type="molecule type" value="Genomic_DNA"/>
</dbReference>
<evidence type="ECO:0000313" key="7">
    <source>
        <dbReference type="EMBL" id="OBR02476.1"/>
    </source>
</evidence>
<keyword evidence="2 4" id="KW-0863">Zinc-finger</keyword>
<dbReference type="PROSITE" id="PS50157">
    <property type="entry name" value="ZINC_FINGER_C2H2_2"/>
    <property type="match status" value="1"/>
</dbReference>
<evidence type="ECO:0000313" key="6">
    <source>
        <dbReference type="EMBL" id="CCF47390.1"/>
    </source>
</evidence>
<dbReference type="SUPFAM" id="SSF57667">
    <property type="entry name" value="beta-beta-alpha zinc fingers"/>
    <property type="match status" value="1"/>
</dbReference>
<dbReference type="Proteomes" id="UP000092177">
    <property type="component" value="Chromosome 10"/>
</dbReference>
<reference evidence="6" key="1">
    <citation type="submission" date="2011-12" db="EMBL/GenBank/DDBJ databases">
        <title>The genome sequence of Colletotrichum higginsianum IMI 34906.</title>
        <authorList>
            <person name="Ma L.-J."/>
            <person name="O'Connell R."/>
            <person name="van Themaat E.V.L."/>
            <person name="Stueber K."/>
            <person name="Young S.K."/>
            <person name="Zeng Q."/>
            <person name="Gargeya S."/>
            <person name="Fitzgerald M."/>
            <person name="Haas B."/>
            <person name="Abouelleil A."/>
            <person name="Alvarado L."/>
            <person name="Arachchi H.M."/>
            <person name="Berlin A."/>
            <person name="Chapman S.B."/>
            <person name="Gearin G."/>
            <person name="Goldberg J."/>
            <person name="Griggs A."/>
            <person name="Gujja S."/>
            <person name="Hansen M."/>
            <person name="Heiman D."/>
            <person name="Howarth C."/>
            <person name="Larimer J."/>
            <person name="Lui A."/>
            <person name="MacDonald P.J.P."/>
            <person name="McCowen C."/>
            <person name="Montmayeur A."/>
            <person name="Murphy C."/>
            <person name="Neiman D."/>
            <person name="Pearson M."/>
            <person name="Priest M."/>
            <person name="Roberts A."/>
            <person name="Saif S."/>
            <person name="Shea T."/>
            <person name="Sisk P."/>
            <person name="Stolte C."/>
            <person name="Sykes S."/>
            <person name="Wortman J."/>
            <person name="Nusbaum C."/>
            <person name="Birren B."/>
        </authorList>
    </citation>
    <scope>NUCLEOTIDE SEQUENCE</scope>
    <source>
        <strain evidence="6">IMI 349063</strain>
    </source>
</reference>
<keyword evidence="9" id="KW-1185">Reference proteome</keyword>
<evidence type="ECO:0000256" key="4">
    <source>
        <dbReference type="PROSITE-ProRule" id="PRU00042"/>
    </source>
</evidence>
<dbReference type="STRING" id="759273.H1W4H7"/>
<dbReference type="SMART" id="SM00355">
    <property type="entry name" value="ZnF_C2H2"/>
    <property type="match status" value="3"/>
</dbReference>
<reference evidence="9" key="4">
    <citation type="journal article" date="2017" name="BMC Genomics">
        <title>Gapless genome assembly of Colletotrichum higginsianum reveals chromosome structure and association of transposable elements with secondary metabolite gene clusters.</title>
        <authorList>
            <person name="Dallery J.-F."/>
            <person name="Lapalu N."/>
            <person name="Zampounis A."/>
            <person name="Pigne S."/>
            <person name="Luyten I."/>
            <person name="Amselem J."/>
            <person name="Wittenberg A.H.J."/>
            <person name="Zhou S."/>
            <person name="de Queiroz M.V."/>
            <person name="Robin G.P."/>
            <person name="Auger A."/>
            <person name="Hainaut M."/>
            <person name="Henrissat B."/>
            <person name="Kim K.-T."/>
            <person name="Lee Y.-H."/>
            <person name="Lespinet O."/>
            <person name="Schwartz D.C."/>
            <person name="Thon M.R."/>
            <person name="O'Connell R.J."/>
        </authorList>
    </citation>
    <scope>NUCLEOTIDE SEQUENCE [LARGE SCALE GENOMIC DNA]</scope>
    <source>
        <strain evidence="9">IMI 349063</strain>
    </source>
</reference>
<dbReference type="OrthoDB" id="4747640at2759"/>
<feature type="domain" description="C2H2-type" evidence="5">
    <location>
        <begin position="287"/>
        <end position="312"/>
    </location>
</feature>
<accession>H1W4H7</accession>
<keyword evidence="1" id="KW-0479">Metal-binding</keyword>
<evidence type="ECO:0000256" key="2">
    <source>
        <dbReference type="ARBA" id="ARBA00022771"/>
    </source>
</evidence>
<dbReference type="GeneID" id="28872783"/>
<name>H1W4H7_COLHI</name>
<dbReference type="GO" id="GO:0000981">
    <property type="term" value="F:DNA-binding transcription factor activity, RNA polymerase II-specific"/>
    <property type="evidence" value="ECO:0007669"/>
    <property type="project" value="TreeGrafter"/>
</dbReference>
<reference evidence="7" key="3">
    <citation type="submission" date="2016-02" db="EMBL/GenBank/DDBJ databases">
        <title>Resequencing and annotation of the Colletotrichum higginsianum genome.</title>
        <authorList>
            <person name="O'Connell R."/>
            <person name="Zambounis A."/>
            <person name="Thon M."/>
            <person name="Dallery J.-F."/>
        </authorList>
    </citation>
    <scope>NUCLEOTIDE SEQUENCE [LARGE SCALE GENOMIC DNA]</scope>
    <source>
        <strain evidence="7">IMI 349063</strain>
    </source>
</reference>
<evidence type="ECO:0000256" key="3">
    <source>
        <dbReference type="ARBA" id="ARBA00022833"/>
    </source>
</evidence>